<dbReference type="SUPFAM" id="SSF56112">
    <property type="entry name" value="Protein kinase-like (PK-like)"/>
    <property type="match status" value="1"/>
</dbReference>
<comment type="caution">
    <text evidence="2">The sequence shown here is derived from an EMBL/GenBank/DDBJ whole genome shotgun (WGS) entry which is preliminary data.</text>
</comment>
<evidence type="ECO:0000259" key="1">
    <source>
        <dbReference type="Pfam" id="PF01636"/>
    </source>
</evidence>
<proteinExistence type="predicted"/>
<evidence type="ECO:0000313" key="2">
    <source>
        <dbReference type="EMBL" id="KAK4198974.1"/>
    </source>
</evidence>
<gene>
    <name evidence="2" type="ORF">QBC40DRAFT_282865</name>
</gene>
<protein>
    <recommendedName>
        <fullName evidence="1">Aminoglycoside phosphotransferase domain-containing protein</fullName>
    </recommendedName>
</protein>
<organism evidence="2 3">
    <name type="scientific">Triangularia verruculosa</name>
    <dbReference type="NCBI Taxonomy" id="2587418"/>
    <lineage>
        <taxon>Eukaryota</taxon>
        <taxon>Fungi</taxon>
        <taxon>Dikarya</taxon>
        <taxon>Ascomycota</taxon>
        <taxon>Pezizomycotina</taxon>
        <taxon>Sordariomycetes</taxon>
        <taxon>Sordariomycetidae</taxon>
        <taxon>Sordariales</taxon>
        <taxon>Podosporaceae</taxon>
        <taxon>Triangularia</taxon>
    </lineage>
</organism>
<dbReference type="PANTHER" id="PTHR21310:SF58">
    <property type="entry name" value="AMINOGLYCOSIDE PHOSPHOTRANSFERASE DOMAIN-CONTAINING PROTEIN"/>
    <property type="match status" value="1"/>
</dbReference>
<dbReference type="Pfam" id="PF01636">
    <property type="entry name" value="APH"/>
    <property type="match status" value="1"/>
</dbReference>
<reference evidence="2" key="2">
    <citation type="submission" date="2023-05" db="EMBL/GenBank/DDBJ databases">
        <authorList>
            <consortium name="Lawrence Berkeley National Laboratory"/>
            <person name="Steindorff A."/>
            <person name="Hensen N."/>
            <person name="Bonometti L."/>
            <person name="Westerberg I."/>
            <person name="Brannstrom I.O."/>
            <person name="Guillou S."/>
            <person name="Cros-Aarteil S."/>
            <person name="Calhoun S."/>
            <person name="Haridas S."/>
            <person name="Kuo A."/>
            <person name="Mondo S."/>
            <person name="Pangilinan J."/>
            <person name="Riley R."/>
            <person name="Labutti K."/>
            <person name="Andreopoulos B."/>
            <person name="Lipzen A."/>
            <person name="Chen C."/>
            <person name="Yanf M."/>
            <person name="Daum C."/>
            <person name="Ng V."/>
            <person name="Clum A."/>
            <person name="Ohm R."/>
            <person name="Martin F."/>
            <person name="Silar P."/>
            <person name="Natvig D."/>
            <person name="Lalanne C."/>
            <person name="Gautier V."/>
            <person name="Ament-Velasquez S.L."/>
            <person name="Kruys A."/>
            <person name="Hutchinson M.I."/>
            <person name="Powell A.J."/>
            <person name="Barry K."/>
            <person name="Miller A.N."/>
            <person name="Grigoriev I.V."/>
            <person name="Debuchy R."/>
            <person name="Gladieux P."/>
            <person name="Thoren M.H."/>
            <person name="Johannesson H."/>
        </authorList>
    </citation>
    <scope>NUCLEOTIDE SEQUENCE</scope>
    <source>
        <strain evidence="2">CBS 315.58</strain>
    </source>
</reference>
<feature type="domain" description="Aminoglycoside phosphotransferase" evidence="1">
    <location>
        <begin position="275"/>
        <end position="432"/>
    </location>
</feature>
<evidence type="ECO:0000313" key="3">
    <source>
        <dbReference type="Proteomes" id="UP001303160"/>
    </source>
</evidence>
<dbReference type="InterPro" id="IPR051678">
    <property type="entry name" value="AGP_Transferase"/>
</dbReference>
<dbReference type="Proteomes" id="UP001303160">
    <property type="component" value="Unassembled WGS sequence"/>
</dbReference>
<dbReference type="PANTHER" id="PTHR21310">
    <property type="entry name" value="AMINOGLYCOSIDE PHOSPHOTRANSFERASE-RELATED-RELATED"/>
    <property type="match status" value="1"/>
</dbReference>
<reference evidence="2" key="1">
    <citation type="journal article" date="2023" name="Mol. Phylogenet. Evol.">
        <title>Genome-scale phylogeny and comparative genomics of the fungal order Sordariales.</title>
        <authorList>
            <person name="Hensen N."/>
            <person name="Bonometti L."/>
            <person name="Westerberg I."/>
            <person name="Brannstrom I.O."/>
            <person name="Guillou S."/>
            <person name="Cros-Aarteil S."/>
            <person name="Calhoun S."/>
            <person name="Haridas S."/>
            <person name="Kuo A."/>
            <person name="Mondo S."/>
            <person name="Pangilinan J."/>
            <person name="Riley R."/>
            <person name="LaButti K."/>
            <person name="Andreopoulos B."/>
            <person name="Lipzen A."/>
            <person name="Chen C."/>
            <person name="Yan M."/>
            <person name="Daum C."/>
            <person name="Ng V."/>
            <person name="Clum A."/>
            <person name="Steindorff A."/>
            <person name="Ohm R.A."/>
            <person name="Martin F."/>
            <person name="Silar P."/>
            <person name="Natvig D.O."/>
            <person name="Lalanne C."/>
            <person name="Gautier V."/>
            <person name="Ament-Velasquez S.L."/>
            <person name="Kruys A."/>
            <person name="Hutchinson M.I."/>
            <person name="Powell A.J."/>
            <person name="Barry K."/>
            <person name="Miller A.N."/>
            <person name="Grigoriev I.V."/>
            <person name="Debuchy R."/>
            <person name="Gladieux P."/>
            <person name="Hiltunen Thoren M."/>
            <person name="Johannesson H."/>
        </authorList>
    </citation>
    <scope>NUCLEOTIDE SEQUENCE</scope>
    <source>
        <strain evidence="2">CBS 315.58</strain>
    </source>
</reference>
<keyword evidence="3" id="KW-1185">Reference proteome</keyword>
<dbReference type="InterPro" id="IPR011009">
    <property type="entry name" value="Kinase-like_dom_sf"/>
</dbReference>
<dbReference type="EMBL" id="MU863938">
    <property type="protein sequence ID" value="KAK4198974.1"/>
    <property type="molecule type" value="Genomic_DNA"/>
</dbReference>
<name>A0AAN6XE87_9PEZI</name>
<sequence>MADDWVHVVKSVTTEGSLPPPPTASQRRDIELRDGGRCCITGKFGSVWDPLVVTPVLLIPSSWINTDNSRIHELLGVFFSLSYRDWWLSNVAHPSAMNPLHNHWLVRRSAANAFANGYIRLQRFSSSLFEFRVEHLAMTPLVKPVGTRGIYPVTIDHSRNNLAKVDARFIGTQARLASSIQLIAIAQEHGTETPILSMRETERVWHPPRPSLLLFPLRMLGGAVLMLWRLMPATARLKVYESLYRLGRYYYPTQGSASVVRLPFGLYLKESGLEDELDRIRNEAEALRLVRKHTDVPVPRPLDVVCRPGGRQVAFLLMTRLPGFQLARSFNVLSDRDARQITGQLEEYFWQVRKIPNTANKTMTICNTLGGPITDMRLRGAKPLGPFRDEANFSSLMRYSDDPGRQGHEIVFTHADLNPKNILVDQFKRPDRSQGWMVTRIID</sequence>
<dbReference type="AlphaFoldDB" id="A0AAN6XE87"/>
<accession>A0AAN6XE87</accession>
<dbReference type="InterPro" id="IPR002575">
    <property type="entry name" value="Aminoglycoside_PTrfase"/>
</dbReference>